<name>A0A1H0QNU4_9MICO</name>
<dbReference type="STRING" id="443156.SAMN04489867_1680"/>
<dbReference type="OrthoDB" id="3535759at2"/>
<evidence type="ECO:0000313" key="1">
    <source>
        <dbReference type="EMBL" id="SDP19041.1"/>
    </source>
</evidence>
<reference evidence="2" key="1">
    <citation type="submission" date="2016-10" db="EMBL/GenBank/DDBJ databases">
        <authorList>
            <person name="Varghese N."/>
            <person name="Submissions S."/>
        </authorList>
    </citation>
    <scope>NUCLEOTIDE SEQUENCE [LARGE SCALE GENOMIC DNA]</scope>
    <source>
        <strain evidence="2">DSM 22329</strain>
    </source>
</reference>
<proteinExistence type="predicted"/>
<dbReference type="AlphaFoldDB" id="A0A1H0QNU4"/>
<gene>
    <name evidence="1" type="ORF">SAMN04489867_1680</name>
</gene>
<accession>A0A1H0QNU4</accession>
<dbReference type="Proteomes" id="UP000199077">
    <property type="component" value="Chromosome I"/>
</dbReference>
<evidence type="ECO:0000313" key="2">
    <source>
        <dbReference type="Proteomes" id="UP000199077"/>
    </source>
</evidence>
<organism evidence="1 2">
    <name type="scientific">Pedococcus dokdonensis</name>
    <dbReference type="NCBI Taxonomy" id="443156"/>
    <lineage>
        <taxon>Bacteria</taxon>
        <taxon>Bacillati</taxon>
        <taxon>Actinomycetota</taxon>
        <taxon>Actinomycetes</taxon>
        <taxon>Micrococcales</taxon>
        <taxon>Intrasporangiaceae</taxon>
        <taxon>Pedococcus</taxon>
    </lineage>
</organism>
<dbReference type="EMBL" id="LT629711">
    <property type="protein sequence ID" value="SDP19041.1"/>
    <property type="molecule type" value="Genomic_DNA"/>
</dbReference>
<keyword evidence="2" id="KW-1185">Reference proteome</keyword>
<protein>
    <submittedName>
        <fullName evidence="1">Uncharacterized protein</fullName>
    </submittedName>
</protein>
<dbReference type="RefSeq" id="WP_091783969.1">
    <property type="nucleotide sequence ID" value="NZ_LT629711.1"/>
</dbReference>
<sequence>MAFDAVPLGDAFGQLDGPVHLPSLTARERERVMAQLREWVTVLVRRFAIEPRVIPPCWEQHNGMVEALFALKDHERACYAETASPTAAVEWFHAFREIEARLMSLGGLTQCTVHEHRPSHTQAWA</sequence>